<accession>A0ACB8F1J2</accession>
<evidence type="ECO:0000313" key="2">
    <source>
        <dbReference type="Proteomes" id="UP000827872"/>
    </source>
</evidence>
<dbReference type="Proteomes" id="UP000827872">
    <property type="component" value="Linkage Group LG05"/>
</dbReference>
<dbReference type="EMBL" id="CM037618">
    <property type="protein sequence ID" value="KAH7999022.1"/>
    <property type="molecule type" value="Genomic_DNA"/>
</dbReference>
<evidence type="ECO:0000313" key="1">
    <source>
        <dbReference type="EMBL" id="KAH7999022.1"/>
    </source>
</evidence>
<protein>
    <submittedName>
        <fullName evidence="1">Uncharacterized protein</fullName>
    </submittedName>
</protein>
<organism evidence="1 2">
    <name type="scientific">Sphaerodactylus townsendi</name>
    <dbReference type="NCBI Taxonomy" id="933632"/>
    <lineage>
        <taxon>Eukaryota</taxon>
        <taxon>Metazoa</taxon>
        <taxon>Chordata</taxon>
        <taxon>Craniata</taxon>
        <taxon>Vertebrata</taxon>
        <taxon>Euteleostomi</taxon>
        <taxon>Lepidosauria</taxon>
        <taxon>Squamata</taxon>
        <taxon>Bifurcata</taxon>
        <taxon>Gekkota</taxon>
        <taxon>Sphaerodactylidae</taxon>
        <taxon>Sphaerodactylus</taxon>
    </lineage>
</organism>
<reference evidence="1" key="1">
    <citation type="submission" date="2021-08" db="EMBL/GenBank/DDBJ databases">
        <title>The first chromosome-level gecko genome reveals the dynamic sex chromosomes of Neotropical dwarf geckos (Sphaerodactylidae: Sphaerodactylus).</title>
        <authorList>
            <person name="Pinto B.J."/>
            <person name="Keating S.E."/>
            <person name="Gamble T."/>
        </authorList>
    </citation>
    <scope>NUCLEOTIDE SEQUENCE</scope>
    <source>
        <strain evidence="1">TG3544</strain>
    </source>
</reference>
<name>A0ACB8F1J2_9SAUR</name>
<gene>
    <name evidence="1" type="ORF">K3G42_003979</name>
</gene>
<sequence>MITFIGMKIHERKMQEGGRLGSHRKVQKDEASPKEQPIYANTQEVYCNYAKTPAPLDEDLYVMPDQ</sequence>
<comment type="caution">
    <text evidence="1">The sequence shown here is derived from an EMBL/GenBank/DDBJ whole genome shotgun (WGS) entry which is preliminary data.</text>
</comment>
<proteinExistence type="predicted"/>
<keyword evidence="2" id="KW-1185">Reference proteome</keyword>